<dbReference type="GO" id="GO:0009252">
    <property type="term" value="P:peptidoglycan biosynthetic process"/>
    <property type="evidence" value="ECO:0007669"/>
    <property type="project" value="UniProtKB-KW"/>
</dbReference>
<feature type="transmembrane region" description="Helical" evidence="15">
    <location>
        <begin position="380"/>
        <end position="402"/>
    </location>
</feature>
<comment type="catalytic activity">
    <reaction evidence="11">
        <text>Preferential cleavage: (Ac)2-L-Lys-D-Ala-|-D-Ala. Also transpeptidation of peptidyl-alanyl moieties that are N-acyl substituents of D-alanine.</text>
        <dbReference type="EC" id="3.4.16.4"/>
    </reaction>
</comment>
<dbReference type="InterPro" id="IPR012338">
    <property type="entry name" value="Beta-lactam/transpept-like"/>
</dbReference>
<accession>A0A9X6ZQ97</accession>
<dbReference type="GO" id="GO:0006508">
    <property type="term" value="P:proteolysis"/>
    <property type="evidence" value="ECO:0007669"/>
    <property type="project" value="UniProtKB-KW"/>
</dbReference>
<keyword evidence="7" id="KW-0378">Hydrolase</keyword>
<evidence type="ECO:0000259" key="18">
    <source>
        <dbReference type="Pfam" id="PF07943"/>
    </source>
</evidence>
<dbReference type="EC" id="3.4.16.4" evidence="3"/>
<evidence type="ECO:0000256" key="1">
    <source>
        <dbReference type="ARBA" id="ARBA00004752"/>
    </source>
</evidence>
<dbReference type="InterPro" id="IPR001967">
    <property type="entry name" value="Peptidase_S11_N"/>
</dbReference>
<dbReference type="Pfam" id="PF07943">
    <property type="entry name" value="PBP5_C"/>
    <property type="match status" value="1"/>
</dbReference>
<feature type="chain" id="PRO_5040842578" description="serine-type D-Ala-D-Ala carboxypeptidase" evidence="16">
    <location>
        <begin position="28"/>
        <end position="414"/>
    </location>
</feature>
<evidence type="ECO:0000256" key="15">
    <source>
        <dbReference type="SAM" id="Phobius"/>
    </source>
</evidence>
<protein>
    <recommendedName>
        <fullName evidence="3">serine-type D-Ala-D-Ala carboxypeptidase</fullName>
        <ecNumber evidence="3">3.4.16.4</ecNumber>
    </recommendedName>
</protein>
<keyword evidence="5" id="KW-0645">Protease</keyword>
<evidence type="ECO:0000256" key="7">
    <source>
        <dbReference type="ARBA" id="ARBA00022801"/>
    </source>
</evidence>
<evidence type="ECO:0000256" key="14">
    <source>
        <dbReference type="RuleBase" id="RU004016"/>
    </source>
</evidence>
<keyword evidence="6 16" id="KW-0732">Signal</keyword>
<dbReference type="RefSeq" id="WP_098517512.1">
    <property type="nucleotide sequence ID" value="NZ_NUVX01000070.1"/>
</dbReference>
<evidence type="ECO:0000256" key="13">
    <source>
        <dbReference type="PIRSR" id="PIRSR618044-2"/>
    </source>
</evidence>
<organism evidence="19 20">
    <name type="scientific">Bacillus thuringiensis</name>
    <dbReference type="NCBI Taxonomy" id="1428"/>
    <lineage>
        <taxon>Bacteria</taxon>
        <taxon>Bacillati</taxon>
        <taxon>Bacillota</taxon>
        <taxon>Bacilli</taxon>
        <taxon>Bacillales</taxon>
        <taxon>Bacillaceae</taxon>
        <taxon>Bacillus</taxon>
        <taxon>Bacillus cereus group</taxon>
    </lineage>
</organism>
<dbReference type="GO" id="GO:0008360">
    <property type="term" value="P:regulation of cell shape"/>
    <property type="evidence" value="ECO:0007669"/>
    <property type="project" value="UniProtKB-KW"/>
</dbReference>
<feature type="signal peptide" evidence="16">
    <location>
        <begin position="1"/>
        <end position="27"/>
    </location>
</feature>
<dbReference type="InterPro" id="IPR037167">
    <property type="entry name" value="Peptidase_S11_C_sf"/>
</dbReference>
<feature type="domain" description="Peptidase S11 D-Ala-D-Ala carboxypeptidase A C-terminal" evidence="18">
    <location>
        <begin position="297"/>
        <end position="368"/>
    </location>
</feature>
<keyword evidence="15" id="KW-0812">Transmembrane</keyword>
<dbReference type="EMBL" id="NUVX01000070">
    <property type="protein sequence ID" value="PFJ31064.1"/>
    <property type="molecule type" value="Genomic_DNA"/>
</dbReference>
<comment type="caution">
    <text evidence="19">The sequence shown here is derived from an EMBL/GenBank/DDBJ whole genome shotgun (WGS) entry which is preliminary data.</text>
</comment>
<evidence type="ECO:0000313" key="19">
    <source>
        <dbReference type="EMBL" id="PFJ31064.1"/>
    </source>
</evidence>
<dbReference type="PANTHER" id="PTHR21581">
    <property type="entry name" value="D-ALANYL-D-ALANINE CARBOXYPEPTIDASE"/>
    <property type="match status" value="1"/>
</dbReference>
<dbReference type="Gene3D" id="2.60.410.10">
    <property type="entry name" value="D-Ala-D-Ala carboxypeptidase, C-terminal domain"/>
    <property type="match status" value="1"/>
</dbReference>
<dbReference type="AlphaFoldDB" id="A0A9X6ZQ97"/>
<dbReference type="InterPro" id="IPR018044">
    <property type="entry name" value="Peptidase_S11"/>
</dbReference>
<keyword evidence="4 19" id="KW-0121">Carboxypeptidase</keyword>
<dbReference type="Gene3D" id="3.40.710.10">
    <property type="entry name" value="DD-peptidase/beta-lactamase superfamily"/>
    <property type="match status" value="1"/>
</dbReference>
<gene>
    <name evidence="19" type="ORF">COJ15_30495</name>
</gene>
<sequence>MNTVKKINIIVMLSMFMSLFISNSASAESVEPNIIGNHGVSLDAQSGDVLFDKTSHQKAYPASVTKVMTALMLDENIKENETITLSKTCVNQVRSNSQIAFKEGEKLSRDTALFTMMTISANDIACAIGEHIAGSQEAFGAMMTKRAEELGALDTHFKNANGLHDPEHYTTAYDMALIGREAIKHDLVRKAMATKHYKVTTDLQKDVPIVNKSKIHDDPDSIGGKTGFTNEARNTLMKIDEKDGIRVVNVIFGANKLTDKYNIYDDILKISKYSMDQLTKKMVVDEEKWNKKLTFLEKKVIVKPEKSLYLTMQKNDNSAYDVRFTPKKIDEDLLYIKGISKGQKLGEIEIIKNDKKIDTVNVVSTQNVVFEKPKDILIPFWIKVLAAIIIPLGSYIGFVFLYNYRYFNNKKRPV</sequence>
<keyword evidence="15" id="KW-1133">Transmembrane helix</keyword>
<dbReference type="PANTHER" id="PTHR21581:SF6">
    <property type="entry name" value="TRAFFICKING PROTEIN PARTICLE COMPLEX SUBUNIT 12"/>
    <property type="match status" value="1"/>
</dbReference>
<dbReference type="Proteomes" id="UP000224003">
    <property type="component" value="Unassembled WGS sequence"/>
</dbReference>
<dbReference type="InterPro" id="IPR012907">
    <property type="entry name" value="Peptidase_S11_C"/>
</dbReference>
<feature type="domain" description="Peptidase S11 D-alanyl-D-alanine carboxypeptidase A N-terminal" evidence="17">
    <location>
        <begin position="31"/>
        <end position="255"/>
    </location>
</feature>
<evidence type="ECO:0000256" key="5">
    <source>
        <dbReference type="ARBA" id="ARBA00022670"/>
    </source>
</evidence>
<keyword evidence="8" id="KW-0133">Cell shape</keyword>
<dbReference type="Pfam" id="PF00768">
    <property type="entry name" value="Peptidase_S11"/>
    <property type="match status" value="1"/>
</dbReference>
<keyword evidence="15" id="KW-0472">Membrane</keyword>
<comment type="pathway">
    <text evidence="1">Cell wall biogenesis; peptidoglycan biosynthesis.</text>
</comment>
<evidence type="ECO:0000313" key="20">
    <source>
        <dbReference type="Proteomes" id="UP000224003"/>
    </source>
</evidence>
<evidence type="ECO:0000256" key="11">
    <source>
        <dbReference type="ARBA" id="ARBA00034000"/>
    </source>
</evidence>
<dbReference type="PRINTS" id="PR00725">
    <property type="entry name" value="DADACBPTASE1"/>
</dbReference>
<evidence type="ECO:0000256" key="3">
    <source>
        <dbReference type="ARBA" id="ARBA00012448"/>
    </source>
</evidence>
<evidence type="ECO:0000256" key="8">
    <source>
        <dbReference type="ARBA" id="ARBA00022960"/>
    </source>
</evidence>
<evidence type="ECO:0000256" key="10">
    <source>
        <dbReference type="ARBA" id="ARBA00023316"/>
    </source>
</evidence>
<proteinExistence type="inferred from homology"/>
<evidence type="ECO:0000256" key="6">
    <source>
        <dbReference type="ARBA" id="ARBA00022729"/>
    </source>
</evidence>
<feature type="active site" evidence="12">
    <location>
        <position position="120"/>
    </location>
</feature>
<feature type="binding site" evidence="13">
    <location>
        <position position="225"/>
    </location>
    <ligand>
        <name>substrate</name>
    </ligand>
</feature>
<feature type="active site" description="Proton acceptor" evidence="12">
    <location>
        <position position="66"/>
    </location>
</feature>
<feature type="active site" description="Acyl-ester intermediate" evidence="12">
    <location>
        <position position="63"/>
    </location>
</feature>
<dbReference type="SUPFAM" id="SSF56601">
    <property type="entry name" value="beta-lactamase/transpeptidase-like"/>
    <property type="match status" value="1"/>
</dbReference>
<dbReference type="GO" id="GO:0071555">
    <property type="term" value="P:cell wall organization"/>
    <property type="evidence" value="ECO:0007669"/>
    <property type="project" value="UniProtKB-KW"/>
</dbReference>
<evidence type="ECO:0000256" key="4">
    <source>
        <dbReference type="ARBA" id="ARBA00022645"/>
    </source>
</evidence>
<name>A0A9X6ZQ97_BACTU</name>
<reference evidence="19 20" key="1">
    <citation type="submission" date="2017-09" db="EMBL/GenBank/DDBJ databases">
        <title>Large-scale bioinformatics analysis of Bacillus genomes uncovers conserved roles of natural products in bacterial physiology.</title>
        <authorList>
            <consortium name="Agbiome Team Llc"/>
            <person name="Bleich R.M."/>
            <person name="Grubbs K.J."/>
            <person name="Santa Maria K.C."/>
            <person name="Allen S.E."/>
            <person name="Farag S."/>
            <person name="Shank E.A."/>
            <person name="Bowers A."/>
        </authorList>
    </citation>
    <scope>NUCLEOTIDE SEQUENCE [LARGE SCALE GENOMIC DNA]</scope>
    <source>
        <strain evidence="19 20">AFS085496</strain>
    </source>
</reference>
<evidence type="ECO:0000259" key="17">
    <source>
        <dbReference type="Pfam" id="PF00768"/>
    </source>
</evidence>
<dbReference type="GO" id="GO:0009002">
    <property type="term" value="F:serine-type D-Ala-D-Ala carboxypeptidase activity"/>
    <property type="evidence" value="ECO:0007669"/>
    <property type="project" value="UniProtKB-EC"/>
</dbReference>
<evidence type="ECO:0000256" key="16">
    <source>
        <dbReference type="SAM" id="SignalP"/>
    </source>
</evidence>
<keyword evidence="9" id="KW-0573">Peptidoglycan synthesis</keyword>
<comment type="similarity">
    <text evidence="2 14">Belongs to the peptidase S11 family.</text>
</comment>
<evidence type="ECO:0000256" key="12">
    <source>
        <dbReference type="PIRSR" id="PIRSR618044-1"/>
    </source>
</evidence>
<keyword evidence="10" id="KW-0961">Cell wall biogenesis/degradation</keyword>
<evidence type="ECO:0000256" key="2">
    <source>
        <dbReference type="ARBA" id="ARBA00007164"/>
    </source>
</evidence>
<evidence type="ECO:0000256" key="9">
    <source>
        <dbReference type="ARBA" id="ARBA00022984"/>
    </source>
</evidence>